<name>A0ABV7UT98_9GAMM</name>
<feature type="transmembrane region" description="Helical" evidence="1">
    <location>
        <begin position="20"/>
        <end position="42"/>
    </location>
</feature>
<feature type="transmembrane region" description="Helical" evidence="1">
    <location>
        <begin position="105"/>
        <end position="123"/>
    </location>
</feature>
<feature type="transmembrane region" description="Helical" evidence="1">
    <location>
        <begin position="178"/>
        <end position="194"/>
    </location>
</feature>
<dbReference type="Proteomes" id="UP001595724">
    <property type="component" value="Unassembled WGS sequence"/>
</dbReference>
<keyword evidence="1" id="KW-0812">Transmembrane</keyword>
<protein>
    <submittedName>
        <fullName evidence="2">YqaA family protein</fullName>
    </submittedName>
</protein>
<accession>A0ABV7UT98</accession>
<evidence type="ECO:0000313" key="2">
    <source>
        <dbReference type="EMBL" id="MFC3660071.1"/>
    </source>
</evidence>
<evidence type="ECO:0000313" key="3">
    <source>
        <dbReference type="Proteomes" id="UP001595724"/>
    </source>
</evidence>
<proteinExistence type="predicted"/>
<feature type="transmembrane region" description="Helical" evidence="1">
    <location>
        <begin position="54"/>
        <end position="75"/>
    </location>
</feature>
<sequence>MQDAVRPQRVPDRALEGRWAQAVAALWGLAEATVFFVVPDVWISRLALSSRRAALRGCACALAGALPGGVLLYLLGAGHEAAMLALFERLPAIDPGLVARVRAQLHALGGWALLVGGFSGAPYKLYAAQAMSAGLGLPVFIACSVIARGARFVAVALLVGGIARRAAPRFGAATVNRIWWAAWIAFYALYWTLMPR</sequence>
<keyword evidence="1" id="KW-0472">Membrane</keyword>
<dbReference type="RefSeq" id="WP_386708864.1">
    <property type="nucleotide sequence ID" value="NZ_JBHRYF010000008.1"/>
</dbReference>
<organism evidence="2 3">
    <name type="scientific">Luteimonas notoginsengisoli</name>
    <dbReference type="NCBI Taxonomy" id="1578200"/>
    <lineage>
        <taxon>Bacteria</taxon>
        <taxon>Pseudomonadati</taxon>
        <taxon>Pseudomonadota</taxon>
        <taxon>Gammaproteobacteria</taxon>
        <taxon>Lysobacterales</taxon>
        <taxon>Lysobacteraceae</taxon>
        <taxon>Luteimonas</taxon>
    </lineage>
</organism>
<evidence type="ECO:0000256" key="1">
    <source>
        <dbReference type="SAM" id="Phobius"/>
    </source>
</evidence>
<feature type="transmembrane region" description="Helical" evidence="1">
    <location>
        <begin position="135"/>
        <end position="158"/>
    </location>
</feature>
<gene>
    <name evidence="2" type="ORF">ACFOM9_08340</name>
</gene>
<reference evidence="3" key="1">
    <citation type="journal article" date="2019" name="Int. J. Syst. Evol. Microbiol.">
        <title>The Global Catalogue of Microorganisms (GCM) 10K type strain sequencing project: providing services to taxonomists for standard genome sequencing and annotation.</title>
        <authorList>
            <consortium name="The Broad Institute Genomics Platform"/>
            <consortium name="The Broad Institute Genome Sequencing Center for Infectious Disease"/>
            <person name="Wu L."/>
            <person name="Ma J."/>
        </authorList>
    </citation>
    <scope>NUCLEOTIDE SEQUENCE [LARGE SCALE GENOMIC DNA]</scope>
    <source>
        <strain evidence="3">KCTC 42211</strain>
    </source>
</reference>
<dbReference type="EMBL" id="JBHRYF010000008">
    <property type="protein sequence ID" value="MFC3660071.1"/>
    <property type="molecule type" value="Genomic_DNA"/>
</dbReference>
<keyword evidence="3" id="KW-1185">Reference proteome</keyword>
<comment type="caution">
    <text evidence="2">The sequence shown here is derived from an EMBL/GenBank/DDBJ whole genome shotgun (WGS) entry which is preliminary data.</text>
</comment>
<keyword evidence="1" id="KW-1133">Transmembrane helix</keyword>